<comment type="caution">
    <text evidence="2">The sequence shown here is derived from an EMBL/GenBank/DDBJ whole genome shotgun (WGS) entry which is preliminary data.</text>
</comment>
<dbReference type="NCBIfam" id="TIGR01764">
    <property type="entry name" value="excise"/>
    <property type="match status" value="1"/>
</dbReference>
<sequence length="280" mass="31943">MSSQAGEEWLSLREAAELLGMHPATVRLWADRHELPSRRTSGGHRRFRRADIEARLRQEAEPKPDPAAQVLIQSLLGRVRLAFTDGTLSTLPWYQHFDETVRDAYRHLGRRLLDLLRRALSNETDKETLQREAMELGTEYGTITSRSHVSVADAVRAFLYFHTLVDEGILQLAEVRGAREQDIPWVESLYQVQAITNEILPALIEAAHSFPHEQEASVPLNDLETIYSVKRFLVACLIIVEGYDCSCGWSQCVPILHVVTYDVISFKRFLPARNEGGRRR</sequence>
<organism evidence="2 3">
    <name type="scientific">Reticulibacter mediterranei</name>
    <dbReference type="NCBI Taxonomy" id="2778369"/>
    <lineage>
        <taxon>Bacteria</taxon>
        <taxon>Bacillati</taxon>
        <taxon>Chloroflexota</taxon>
        <taxon>Ktedonobacteria</taxon>
        <taxon>Ktedonobacterales</taxon>
        <taxon>Reticulibacteraceae</taxon>
        <taxon>Reticulibacter</taxon>
    </lineage>
</organism>
<dbReference type="Proteomes" id="UP000597444">
    <property type="component" value="Unassembled WGS sequence"/>
</dbReference>
<dbReference type="InterPro" id="IPR000551">
    <property type="entry name" value="MerR-type_HTH_dom"/>
</dbReference>
<evidence type="ECO:0000259" key="1">
    <source>
        <dbReference type="PROSITE" id="PS50937"/>
    </source>
</evidence>
<dbReference type="InterPro" id="IPR009061">
    <property type="entry name" value="DNA-bd_dom_put_sf"/>
</dbReference>
<proteinExistence type="predicted"/>
<evidence type="ECO:0000313" key="2">
    <source>
        <dbReference type="EMBL" id="GHO93290.1"/>
    </source>
</evidence>
<dbReference type="InterPro" id="IPR041657">
    <property type="entry name" value="HTH_17"/>
</dbReference>
<name>A0A8J3IIX3_9CHLR</name>
<dbReference type="Pfam" id="PF12728">
    <property type="entry name" value="HTH_17"/>
    <property type="match status" value="1"/>
</dbReference>
<dbReference type="GO" id="GO:0003677">
    <property type="term" value="F:DNA binding"/>
    <property type="evidence" value="ECO:0007669"/>
    <property type="project" value="InterPro"/>
</dbReference>
<dbReference type="EMBL" id="BNJK01000001">
    <property type="protein sequence ID" value="GHO93290.1"/>
    <property type="molecule type" value="Genomic_DNA"/>
</dbReference>
<dbReference type="RefSeq" id="WP_220204081.1">
    <property type="nucleotide sequence ID" value="NZ_BNJK01000001.1"/>
</dbReference>
<dbReference type="PROSITE" id="PS50937">
    <property type="entry name" value="HTH_MERR_2"/>
    <property type="match status" value="1"/>
</dbReference>
<dbReference type="CDD" id="cd04762">
    <property type="entry name" value="HTH_MerR-trunc"/>
    <property type="match status" value="1"/>
</dbReference>
<dbReference type="AlphaFoldDB" id="A0A8J3IIX3"/>
<reference evidence="2" key="1">
    <citation type="submission" date="2020-10" db="EMBL/GenBank/DDBJ databases">
        <title>Taxonomic study of unclassified bacteria belonging to the class Ktedonobacteria.</title>
        <authorList>
            <person name="Yabe S."/>
            <person name="Wang C.M."/>
            <person name="Zheng Y."/>
            <person name="Sakai Y."/>
            <person name="Cavaletti L."/>
            <person name="Monciardini P."/>
            <person name="Donadio S."/>
        </authorList>
    </citation>
    <scope>NUCLEOTIDE SEQUENCE</scope>
    <source>
        <strain evidence="2">ID150040</strain>
    </source>
</reference>
<gene>
    <name evidence="2" type="ORF">KSF_033380</name>
</gene>
<dbReference type="InterPro" id="IPR010093">
    <property type="entry name" value="SinI_DNA-bd"/>
</dbReference>
<keyword evidence="3" id="KW-1185">Reference proteome</keyword>
<dbReference type="GO" id="GO:0006355">
    <property type="term" value="P:regulation of DNA-templated transcription"/>
    <property type="evidence" value="ECO:0007669"/>
    <property type="project" value="InterPro"/>
</dbReference>
<dbReference type="SUPFAM" id="SSF46955">
    <property type="entry name" value="Putative DNA-binding domain"/>
    <property type="match status" value="1"/>
</dbReference>
<dbReference type="Gene3D" id="1.10.1660.10">
    <property type="match status" value="1"/>
</dbReference>
<feature type="domain" description="HTH merR-type" evidence="1">
    <location>
        <begin position="13"/>
        <end position="53"/>
    </location>
</feature>
<protein>
    <recommendedName>
        <fullName evidence="1">HTH merR-type domain-containing protein</fullName>
    </recommendedName>
</protein>
<evidence type="ECO:0000313" key="3">
    <source>
        <dbReference type="Proteomes" id="UP000597444"/>
    </source>
</evidence>
<accession>A0A8J3IIX3</accession>